<keyword evidence="1" id="KW-0472">Membrane</keyword>
<name>A0AAN5DGY2_9BILA</name>
<comment type="caution">
    <text evidence="2">The sequence shown here is derived from an EMBL/GenBank/DDBJ whole genome shotgun (WGS) entry which is preliminary data.</text>
</comment>
<evidence type="ECO:0000313" key="3">
    <source>
        <dbReference type="Proteomes" id="UP001328107"/>
    </source>
</evidence>
<feature type="transmembrane region" description="Helical" evidence="1">
    <location>
        <begin position="49"/>
        <end position="73"/>
    </location>
</feature>
<feature type="transmembrane region" description="Helical" evidence="1">
    <location>
        <begin position="150"/>
        <end position="171"/>
    </location>
</feature>
<sequence>MNSTELSAHFHSVIAFAHHIGLIFFVFNLLVCVLVIVNTDSRGLAYRKYLFSLQLSSTLTDFITNAYSPFMLFNCRVFYSQVAFAKLFTFQSVMNIYFTCFFSVIFTYFCCVYYRRNLMLPRDAFFCFHGSAYIIFLASAQLFILGILCIVFYVVSSLPAPIEVSFVLFLLRNVQNVRKYLHWLIG</sequence>
<keyword evidence="1" id="KW-0812">Transmembrane</keyword>
<keyword evidence="3" id="KW-1185">Reference proteome</keyword>
<feature type="transmembrane region" description="Helical" evidence="1">
    <location>
        <begin position="12"/>
        <end position="37"/>
    </location>
</feature>
<feature type="transmembrane region" description="Helical" evidence="1">
    <location>
        <begin position="93"/>
        <end position="114"/>
    </location>
</feature>
<reference evidence="3" key="1">
    <citation type="submission" date="2022-10" db="EMBL/GenBank/DDBJ databases">
        <title>Genome assembly of Pristionchus species.</title>
        <authorList>
            <person name="Yoshida K."/>
            <person name="Sommer R.J."/>
        </authorList>
    </citation>
    <scope>NUCLEOTIDE SEQUENCE [LARGE SCALE GENOMIC DNA]</scope>
    <source>
        <strain evidence="3">RS5460</strain>
    </source>
</reference>
<gene>
    <name evidence="2" type="ORF">PMAYCL1PPCAC_32125</name>
</gene>
<dbReference type="EMBL" id="BTRK01000006">
    <property type="protein sequence ID" value="GMR61930.1"/>
    <property type="molecule type" value="Genomic_DNA"/>
</dbReference>
<accession>A0AAN5DGY2</accession>
<dbReference type="AlphaFoldDB" id="A0AAN5DGY2"/>
<keyword evidence="1" id="KW-1133">Transmembrane helix</keyword>
<feature type="transmembrane region" description="Helical" evidence="1">
    <location>
        <begin position="126"/>
        <end position="144"/>
    </location>
</feature>
<evidence type="ECO:0000313" key="2">
    <source>
        <dbReference type="EMBL" id="GMR61930.1"/>
    </source>
</evidence>
<dbReference type="Proteomes" id="UP001328107">
    <property type="component" value="Unassembled WGS sequence"/>
</dbReference>
<organism evidence="2 3">
    <name type="scientific">Pristionchus mayeri</name>
    <dbReference type="NCBI Taxonomy" id="1317129"/>
    <lineage>
        <taxon>Eukaryota</taxon>
        <taxon>Metazoa</taxon>
        <taxon>Ecdysozoa</taxon>
        <taxon>Nematoda</taxon>
        <taxon>Chromadorea</taxon>
        <taxon>Rhabditida</taxon>
        <taxon>Rhabditina</taxon>
        <taxon>Diplogasteromorpha</taxon>
        <taxon>Diplogasteroidea</taxon>
        <taxon>Neodiplogasteridae</taxon>
        <taxon>Pristionchus</taxon>
    </lineage>
</organism>
<proteinExistence type="predicted"/>
<evidence type="ECO:0000256" key="1">
    <source>
        <dbReference type="SAM" id="Phobius"/>
    </source>
</evidence>
<protein>
    <recommendedName>
        <fullName evidence="4">G protein-coupled receptor</fullName>
    </recommendedName>
</protein>
<evidence type="ECO:0008006" key="4">
    <source>
        <dbReference type="Google" id="ProtNLM"/>
    </source>
</evidence>